<dbReference type="Proteomes" id="UP001329430">
    <property type="component" value="Chromosome 2"/>
</dbReference>
<dbReference type="AlphaFoldDB" id="A0AAN7VPI0"/>
<evidence type="ECO:0000313" key="1">
    <source>
        <dbReference type="EMBL" id="KAK5647998.1"/>
    </source>
</evidence>
<comment type="caution">
    <text evidence="1">The sequence shown here is derived from an EMBL/GenBank/DDBJ whole genome shotgun (WGS) entry which is preliminary data.</text>
</comment>
<dbReference type="PANTHER" id="PTHR31511">
    <property type="entry name" value="PROTEIN CBG23764"/>
    <property type="match status" value="1"/>
</dbReference>
<proteinExistence type="predicted"/>
<keyword evidence="2" id="KW-1185">Reference proteome</keyword>
<dbReference type="EMBL" id="JAVRBK010000002">
    <property type="protein sequence ID" value="KAK5647998.1"/>
    <property type="molecule type" value="Genomic_DNA"/>
</dbReference>
<protein>
    <submittedName>
        <fullName evidence="1">Uncharacterized protein</fullName>
    </submittedName>
</protein>
<sequence length="306" mass="35573">MYKFSHECVEHVPCRNYQGHLRSNKHKTKACINICDGVPLIRGAFKNKLTSYRCTPAGTHIDVFQFMNELKEKIKYIINYQLKQHNPLKINCELFGVYFLDTKEVADIKSFITKYEIITIANSIEDYIENVTNILDKKNSEIQQKDSGAMDFGKFVICTSNPLKASSNIPLPPCIDTKRGVLNIENRDNWYFGWCLVAALYQPDGLLWTPSSYPHFNTVFKWEGIEFPVHIKNICKFEENNENVSINVYGLESVFSDDKRKVEVVGPLYFSKFKRLVHVNLLYINDDRGNQHYCLRLFTLSKRSIK</sequence>
<reference evidence="1 2" key="1">
    <citation type="journal article" date="2024" name="Insects">
        <title>An Improved Chromosome-Level Genome Assembly of the Firefly Pyrocoelia pectoralis.</title>
        <authorList>
            <person name="Fu X."/>
            <person name="Meyer-Rochow V.B."/>
            <person name="Ballantyne L."/>
            <person name="Zhu X."/>
        </authorList>
    </citation>
    <scope>NUCLEOTIDE SEQUENCE [LARGE SCALE GENOMIC DNA]</scope>
    <source>
        <strain evidence="1">XCY_ONT2</strain>
    </source>
</reference>
<dbReference type="PANTHER" id="PTHR31511:SF12">
    <property type="entry name" value="RHO TERMINATION FACTOR N-TERMINAL DOMAIN-CONTAINING PROTEIN"/>
    <property type="match status" value="1"/>
</dbReference>
<organism evidence="1 2">
    <name type="scientific">Pyrocoelia pectoralis</name>
    <dbReference type="NCBI Taxonomy" id="417401"/>
    <lineage>
        <taxon>Eukaryota</taxon>
        <taxon>Metazoa</taxon>
        <taxon>Ecdysozoa</taxon>
        <taxon>Arthropoda</taxon>
        <taxon>Hexapoda</taxon>
        <taxon>Insecta</taxon>
        <taxon>Pterygota</taxon>
        <taxon>Neoptera</taxon>
        <taxon>Endopterygota</taxon>
        <taxon>Coleoptera</taxon>
        <taxon>Polyphaga</taxon>
        <taxon>Elateriformia</taxon>
        <taxon>Elateroidea</taxon>
        <taxon>Lampyridae</taxon>
        <taxon>Lampyrinae</taxon>
        <taxon>Pyrocoelia</taxon>
    </lineage>
</organism>
<name>A0AAN7VPI0_9COLE</name>
<accession>A0AAN7VPI0</accession>
<evidence type="ECO:0000313" key="2">
    <source>
        <dbReference type="Proteomes" id="UP001329430"/>
    </source>
</evidence>
<gene>
    <name evidence="1" type="ORF">RI129_002890</name>
</gene>